<feature type="chain" id="PRO_5002565856" description="lytic cellulose monooxygenase (C4-dehydrogenating)" evidence="17">
    <location>
        <begin position="17"/>
        <end position="424"/>
    </location>
</feature>
<comment type="subcellular location">
    <subcellularLocation>
        <location evidence="2">Secreted</location>
    </subcellularLocation>
</comment>
<evidence type="ECO:0000256" key="15">
    <source>
        <dbReference type="ARBA" id="ARBA00047174"/>
    </source>
</evidence>
<keyword evidence="7" id="KW-0560">Oxidoreductase</keyword>
<keyword evidence="8" id="KW-0186">Copper</keyword>
<protein>
    <recommendedName>
        <fullName evidence="15">lytic cellulose monooxygenase (C4-dehydrogenating)</fullName>
        <ecNumber evidence="15">1.14.99.56</ecNumber>
    </recommendedName>
</protein>
<accession>A0A0G4KT92</accession>
<feature type="domain" description="Auxiliary Activity family 9 catalytic" evidence="18">
    <location>
        <begin position="17"/>
        <end position="230"/>
    </location>
</feature>
<evidence type="ECO:0000256" key="3">
    <source>
        <dbReference type="ARBA" id="ARBA00022525"/>
    </source>
</evidence>
<dbReference type="InterPro" id="IPR049892">
    <property type="entry name" value="AA9"/>
</dbReference>
<dbReference type="GO" id="GO:0004497">
    <property type="term" value="F:monooxygenase activity"/>
    <property type="evidence" value="ECO:0007669"/>
    <property type="project" value="UniProtKB-KW"/>
</dbReference>
<evidence type="ECO:0000256" key="6">
    <source>
        <dbReference type="ARBA" id="ARBA00023001"/>
    </source>
</evidence>
<dbReference type="CDD" id="cd21175">
    <property type="entry name" value="LPMO_AA9"/>
    <property type="match status" value="1"/>
</dbReference>
<comment type="catalytic activity">
    <reaction evidence="14">
        <text>[(1-&gt;4)-beta-D-glucosyl]n+m + reduced acceptor + O2 = 4-dehydro-beta-D-glucosyl-[(1-&gt;4)-beta-D-glucosyl]n-1 + [(1-&gt;4)-beta-D-glucosyl]m + acceptor + H2O.</text>
        <dbReference type="EC" id="1.14.99.56"/>
    </reaction>
</comment>
<dbReference type="EMBL" id="CVQH01004335">
    <property type="protein sequence ID" value="CRK13023.1"/>
    <property type="molecule type" value="Genomic_DNA"/>
</dbReference>
<dbReference type="STRING" id="100787.A0A0G4KT92"/>
<evidence type="ECO:0000256" key="16">
    <source>
        <dbReference type="SAM" id="MobiDB-lite"/>
    </source>
</evidence>
<keyword evidence="20" id="KW-1185">Reference proteome</keyword>
<feature type="region of interest" description="Disordered" evidence="16">
    <location>
        <begin position="329"/>
        <end position="424"/>
    </location>
</feature>
<dbReference type="GO" id="GO:0005576">
    <property type="term" value="C:extracellular region"/>
    <property type="evidence" value="ECO:0007669"/>
    <property type="project" value="UniProtKB-SubCell"/>
</dbReference>
<evidence type="ECO:0000313" key="19">
    <source>
        <dbReference type="EMBL" id="CRK13023.1"/>
    </source>
</evidence>
<evidence type="ECO:0000259" key="18">
    <source>
        <dbReference type="Pfam" id="PF03443"/>
    </source>
</evidence>
<feature type="signal peptide" evidence="17">
    <location>
        <begin position="1"/>
        <end position="16"/>
    </location>
</feature>
<evidence type="ECO:0000256" key="1">
    <source>
        <dbReference type="ARBA" id="ARBA00001973"/>
    </source>
</evidence>
<evidence type="ECO:0000256" key="13">
    <source>
        <dbReference type="ARBA" id="ARBA00044502"/>
    </source>
</evidence>
<name>A0A0G4KT92_VERLO</name>
<gene>
    <name evidence="19" type="ORF">BN1708_010722</name>
</gene>
<evidence type="ECO:0000256" key="11">
    <source>
        <dbReference type="ARBA" id="ARBA00023277"/>
    </source>
</evidence>
<evidence type="ECO:0000256" key="12">
    <source>
        <dbReference type="ARBA" id="ARBA00023326"/>
    </source>
</evidence>
<evidence type="ECO:0000256" key="8">
    <source>
        <dbReference type="ARBA" id="ARBA00023008"/>
    </source>
</evidence>
<dbReference type="Gene3D" id="2.70.50.70">
    <property type="match status" value="1"/>
</dbReference>
<keyword evidence="3" id="KW-0964">Secreted</keyword>
<keyword evidence="12" id="KW-0624">Polysaccharide degradation</keyword>
<dbReference type="Proteomes" id="UP000044602">
    <property type="component" value="Unassembled WGS sequence"/>
</dbReference>
<dbReference type="InterPro" id="IPR005103">
    <property type="entry name" value="AA9_LPMO"/>
</dbReference>
<dbReference type="EC" id="1.14.99.56" evidence="15"/>
<keyword evidence="6" id="KW-0136">Cellulose degradation</keyword>
<dbReference type="AlphaFoldDB" id="A0A0G4KT92"/>
<evidence type="ECO:0000256" key="4">
    <source>
        <dbReference type="ARBA" id="ARBA00022723"/>
    </source>
</evidence>
<keyword evidence="11" id="KW-0119">Carbohydrate metabolism</keyword>
<keyword evidence="5 17" id="KW-0732">Signal</keyword>
<comment type="similarity">
    <text evidence="13">Belongs to the polysaccharide monooxygenase AA9 family.</text>
</comment>
<evidence type="ECO:0000256" key="5">
    <source>
        <dbReference type="ARBA" id="ARBA00022729"/>
    </source>
</evidence>
<reference evidence="19 20" key="1">
    <citation type="submission" date="2015-05" db="EMBL/GenBank/DDBJ databases">
        <authorList>
            <person name="Wang D.B."/>
            <person name="Wang M."/>
        </authorList>
    </citation>
    <scope>NUCLEOTIDE SEQUENCE [LARGE SCALE GENOMIC DNA]</scope>
    <source>
        <strain evidence="19">VL1</strain>
    </source>
</reference>
<evidence type="ECO:0000256" key="14">
    <source>
        <dbReference type="ARBA" id="ARBA00045077"/>
    </source>
</evidence>
<keyword evidence="4" id="KW-0479">Metal-binding</keyword>
<dbReference type="GO" id="GO:0046872">
    <property type="term" value="F:metal ion binding"/>
    <property type="evidence" value="ECO:0007669"/>
    <property type="project" value="UniProtKB-KW"/>
</dbReference>
<keyword evidence="10" id="KW-1015">Disulfide bond</keyword>
<evidence type="ECO:0000256" key="9">
    <source>
        <dbReference type="ARBA" id="ARBA00023033"/>
    </source>
</evidence>
<evidence type="ECO:0000313" key="20">
    <source>
        <dbReference type="Proteomes" id="UP000044602"/>
    </source>
</evidence>
<evidence type="ECO:0000256" key="17">
    <source>
        <dbReference type="SAM" id="SignalP"/>
    </source>
</evidence>
<comment type="cofactor">
    <cofactor evidence="1">
        <name>Cu(2+)</name>
        <dbReference type="ChEBI" id="CHEBI:29036"/>
    </cofactor>
</comment>
<proteinExistence type="inferred from homology"/>
<dbReference type="PANTHER" id="PTHR33353:SF6">
    <property type="entry name" value="ENDOGLUCANASE IV"/>
    <property type="match status" value="1"/>
</dbReference>
<organism evidence="19 20">
    <name type="scientific">Verticillium longisporum</name>
    <name type="common">Verticillium dahliae var. longisporum</name>
    <dbReference type="NCBI Taxonomy" id="100787"/>
    <lineage>
        <taxon>Eukaryota</taxon>
        <taxon>Fungi</taxon>
        <taxon>Dikarya</taxon>
        <taxon>Ascomycota</taxon>
        <taxon>Pezizomycotina</taxon>
        <taxon>Sordariomycetes</taxon>
        <taxon>Hypocreomycetidae</taxon>
        <taxon>Glomerellales</taxon>
        <taxon>Plectosphaerellaceae</taxon>
        <taxon>Verticillium</taxon>
    </lineage>
</organism>
<evidence type="ECO:0000256" key="2">
    <source>
        <dbReference type="ARBA" id="ARBA00004613"/>
    </source>
</evidence>
<evidence type="ECO:0000256" key="10">
    <source>
        <dbReference type="ARBA" id="ARBA00023157"/>
    </source>
</evidence>
<dbReference type="GO" id="GO:0030245">
    <property type="term" value="P:cellulose catabolic process"/>
    <property type="evidence" value="ECO:0007669"/>
    <property type="project" value="UniProtKB-KW"/>
</dbReference>
<evidence type="ECO:0000256" key="7">
    <source>
        <dbReference type="ARBA" id="ARBA00023002"/>
    </source>
</evidence>
<dbReference type="PANTHER" id="PTHR33353">
    <property type="entry name" value="PUTATIVE (AFU_ORTHOLOGUE AFUA_1G12560)-RELATED"/>
    <property type="match status" value="1"/>
</dbReference>
<dbReference type="Pfam" id="PF03443">
    <property type="entry name" value="AA9"/>
    <property type="match status" value="1"/>
</dbReference>
<sequence>MKFLATILATAAVVSAHGYVDTAVIGGQNYQFYQPYQDPYMNPAPDRISRRVEGNGPIEDVSLIDLQCGGWTAGGISGSAPAKLHAPAAAGSQVTLRWTLWPDSHVGPTVTYMARCPASGCNNWLPGTQAVWFKVHEQGLVNGVWGAAPLMVSGNSGYKFNIPQCLAPGYYLVRHELIALHAAFSYPGAQFYPSCIQLQVSGSGTANPTGLVSFPGAYTKTDPGVVYNSYIGHTHPKIEIMPQDSTRKPLDPRSATFTPGRSMSANLDTVHDATTHGTNVDELTKIPDAPVPAYYVPGQVVYVTAPYLCVERADGPSLEPLYNNMPLPKNVSGNRPGLSSIGSDQKPHVRSVDAPLGSRENSHPSAFMRAATGPVSNPWDPHLPSQSYQQHGKQPEERPRTPEGVTFEDDHVFLRGSNLENSDH</sequence>
<keyword evidence="9" id="KW-0503">Monooxygenase</keyword>